<proteinExistence type="predicted"/>
<dbReference type="InterPro" id="IPR015649">
    <property type="entry name" value="SCHIP_1_C"/>
</dbReference>
<dbReference type="InterPro" id="IPR039045">
    <property type="entry name" value="SCHIP_1"/>
</dbReference>
<dbReference type="STRING" id="6185.A0A095AM44"/>
<dbReference type="PANTHER" id="PTHR13103">
    <property type="entry name" value="SCHWANNOMIN INTERACTING PROTEIN 1"/>
    <property type="match status" value="1"/>
</dbReference>
<dbReference type="AlphaFoldDB" id="A0A095AM44"/>
<dbReference type="GO" id="GO:0005886">
    <property type="term" value="C:plasma membrane"/>
    <property type="evidence" value="ECO:0007669"/>
    <property type="project" value="TreeGrafter"/>
</dbReference>
<accession>A0A095AM44</accession>
<dbReference type="GO" id="GO:0035332">
    <property type="term" value="P:positive regulation of hippo signaling"/>
    <property type="evidence" value="ECO:0007669"/>
    <property type="project" value="TreeGrafter"/>
</dbReference>
<gene>
    <name evidence="1" type="ORF">MS3_03464</name>
</gene>
<dbReference type="EMBL" id="KL250666">
    <property type="protein sequence ID" value="KGB35221.1"/>
    <property type="molecule type" value="Genomic_DNA"/>
</dbReference>
<protein>
    <submittedName>
        <fullName evidence="1">Schwannomin-interacting protein 1</fullName>
    </submittedName>
</protein>
<organism evidence="1">
    <name type="scientific">Schistosoma haematobium</name>
    <name type="common">Blood fluke</name>
    <dbReference type="NCBI Taxonomy" id="6185"/>
    <lineage>
        <taxon>Eukaryota</taxon>
        <taxon>Metazoa</taxon>
        <taxon>Spiralia</taxon>
        <taxon>Lophotrochozoa</taxon>
        <taxon>Platyhelminthes</taxon>
        <taxon>Trematoda</taxon>
        <taxon>Digenea</taxon>
        <taxon>Strigeidida</taxon>
        <taxon>Schistosomatoidea</taxon>
        <taxon>Schistosomatidae</taxon>
        <taxon>Schistosoma</taxon>
    </lineage>
</organism>
<sequence>MFSLLTTASHVHSHFLALLCTNAISYFMVTYGDFYLLLSLNSGQRLYFALLQITAKRVIFSSLDLNGQNNNICFFMDKNLKFHMIDSDSIELLNSLSPTKSRSTEKNKLKNSTFGKDHNSIDQLITSSNASSGYWEDCDSLVTSEYDVFGLNWTTCHQNARIKCNKLKHRPLPDANNHSSLVRTRSFHVKPNDYINKNSYEQYTRDHYSDSILNTYCEDIQLTTNSQNKAANNIRQSSLEDNNHLCIPNDSLSGLDSIESDFLFCQNSCSSVNHTQSCQHISSEVQNVEEKTFKYLNEWDDSGVEDIIKGAEPKTKFEAALRRAEEKNKKRMELITSKDFSTSDNKKMPEWGSPIQIRKNADQSRFMECSLSLDIPVCNSSSPKISRPSDLCREVEEWLESRPSWIDQKHQACELFIHSFVILSKQMNKNNPALQICFLNISEQNLFSSMEAIVAEPYLDNNDYRTGQNNIETNLFSTVNCIKTNDSIQTINSLNDNEISLNSIEDYDDNNSQRLTLNGNSSFVNHKNEKNRTSSSISGRSSLLLAFESSVNLIDLLNEINMYYERLLDQCRQDCFDARSVVYLQELIKNHKRFQTETQIAIIQVPKISAMQAEVERTKISSITPNIATLLRVDYRKFQISKEELIQFSIFQLKVIMNDLHSRIESLNNSLMLSLVERDELHLEQGGKLIALEDIKSWIKELSIRSSIPQVRRQLFLNLSSNLSNNTYSNDIFPKPQTKHNTLPKRPQWMTSLFGRASQRHTLSL</sequence>
<name>A0A095AM44_SCHHA</name>
<evidence type="ECO:0000313" key="1">
    <source>
        <dbReference type="EMBL" id="KGB35221.1"/>
    </source>
</evidence>
<reference evidence="1" key="1">
    <citation type="journal article" date="2012" name="Nat. Genet.">
        <title>Whole-genome sequence of Schistosoma haematobium.</title>
        <authorList>
            <person name="Young N.D."/>
            <person name="Jex A.R."/>
            <person name="Li B."/>
            <person name="Liu S."/>
            <person name="Yang L."/>
            <person name="Xiong Z."/>
            <person name="Li Y."/>
            <person name="Cantacessi C."/>
            <person name="Hall R.S."/>
            <person name="Xu X."/>
            <person name="Chen F."/>
            <person name="Wu X."/>
            <person name="Zerlotini A."/>
            <person name="Oliveira G."/>
            <person name="Hofmann A."/>
            <person name="Zhang G."/>
            <person name="Fang X."/>
            <person name="Kang Y."/>
            <person name="Campbell B.E."/>
            <person name="Loukas A."/>
            <person name="Ranganathan S."/>
            <person name="Rollinson D."/>
            <person name="Rinaldi G."/>
            <person name="Brindley P.J."/>
            <person name="Yang H."/>
            <person name="Wang J."/>
            <person name="Wang J."/>
            <person name="Gasser R.B."/>
        </authorList>
    </citation>
    <scope>NUCLEOTIDE SEQUENCE [LARGE SCALE GENOMIC DNA]</scope>
</reference>
<dbReference type="PANTHER" id="PTHR13103:SF2">
    <property type="entry name" value="IQCJ-SCHIP1 READTHROUGH TRANSCRIPT PROTEIN-RELATED"/>
    <property type="match status" value="1"/>
</dbReference>
<dbReference type="Pfam" id="PF10148">
    <property type="entry name" value="SCHIP-1_C"/>
    <property type="match status" value="1"/>
</dbReference>
<dbReference type="GO" id="GO:0030054">
    <property type="term" value="C:cell junction"/>
    <property type="evidence" value="ECO:0007669"/>
    <property type="project" value="TreeGrafter"/>
</dbReference>